<name>R7TLA5_CAPTE</name>
<dbReference type="HOGENOM" id="CLU_1679611_0_0_1"/>
<proteinExistence type="predicted"/>
<dbReference type="EnsemblMetazoa" id="CapteT198977">
    <property type="protein sequence ID" value="CapteP198977"/>
    <property type="gene ID" value="CapteG198977"/>
</dbReference>
<sequence>MCERRLDILLSMECAYTVGYMYIFNNDDADLRGVINYSMQLHVLQYLYSMFYNSLKQAYPASYTGLDKNRGNSFAVRDPRAMWIWKQATCHVSNIKPVGHYIETNDISDPKSRFHGVKDPLVHCSRSKFCVVTLSVERLFSQNTTGKSIQIATLDHP</sequence>
<evidence type="ECO:0000313" key="3">
    <source>
        <dbReference type="Proteomes" id="UP000014760"/>
    </source>
</evidence>
<reference evidence="2" key="3">
    <citation type="submission" date="2015-06" db="UniProtKB">
        <authorList>
            <consortium name="EnsemblMetazoa"/>
        </authorList>
    </citation>
    <scope>IDENTIFICATION</scope>
</reference>
<organism evidence="1">
    <name type="scientific">Capitella teleta</name>
    <name type="common">Polychaete worm</name>
    <dbReference type="NCBI Taxonomy" id="283909"/>
    <lineage>
        <taxon>Eukaryota</taxon>
        <taxon>Metazoa</taxon>
        <taxon>Spiralia</taxon>
        <taxon>Lophotrochozoa</taxon>
        <taxon>Annelida</taxon>
        <taxon>Polychaeta</taxon>
        <taxon>Sedentaria</taxon>
        <taxon>Scolecida</taxon>
        <taxon>Capitellidae</taxon>
        <taxon>Capitella</taxon>
    </lineage>
</organism>
<dbReference type="Proteomes" id="UP000014760">
    <property type="component" value="Unassembled WGS sequence"/>
</dbReference>
<keyword evidence="3" id="KW-1185">Reference proteome</keyword>
<reference evidence="1 3" key="2">
    <citation type="journal article" date="2013" name="Nature">
        <title>Insights into bilaterian evolution from three spiralian genomes.</title>
        <authorList>
            <person name="Simakov O."/>
            <person name="Marletaz F."/>
            <person name="Cho S.J."/>
            <person name="Edsinger-Gonzales E."/>
            <person name="Havlak P."/>
            <person name="Hellsten U."/>
            <person name="Kuo D.H."/>
            <person name="Larsson T."/>
            <person name="Lv J."/>
            <person name="Arendt D."/>
            <person name="Savage R."/>
            <person name="Osoegawa K."/>
            <person name="de Jong P."/>
            <person name="Grimwood J."/>
            <person name="Chapman J.A."/>
            <person name="Shapiro H."/>
            <person name="Aerts A."/>
            <person name="Otillar R.P."/>
            <person name="Terry A.Y."/>
            <person name="Boore J.L."/>
            <person name="Grigoriev I.V."/>
            <person name="Lindberg D.R."/>
            <person name="Seaver E.C."/>
            <person name="Weisblat D.A."/>
            <person name="Putnam N.H."/>
            <person name="Rokhsar D.S."/>
        </authorList>
    </citation>
    <scope>NUCLEOTIDE SEQUENCE</scope>
    <source>
        <strain evidence="1 3">I ESC-2004</strain>
    </source>
</reference>
<dbReference type="EMBL" id="KB310169">
    <property type="protein sequence ID" value="ELT92306.1"/>
    <property type="molecule type" value="Genomic_DNA"/>
</dbReference>
<reference evidence="3" key="1">
    <citation type="submission" date="2012-12" db="EMBL/GenBank/DDBJ databases">
        <authorList>
            <person name="Hellsten U."/>
            <person name="Grimwood J."/>
            <person name="Chapman J.A."/>
            <person name="Shapiro H."/>
            <person name="Aerts A."/>
            <person name="Otillar R.P."/>
            <person name="Terry A.Y."/>
            <person name="Boore J.L."/>
            <person name="Simakov O."/>
            <person name="Marletaz F."/>
            <person name="Cho S.-J."/>
            <person name="Edsinger-Gonzales E."/>
            <person name="Havlak P."/>
            <person name="Kuo D.-H."/>
            <person name="Larsson T."/>
            <person name="Lv J."/>
            <person name="Arendt D."/>
            <person name="Savage R."/>
            <person name="Osoegawa K."/>
            <person name="de Jong P."/>
            <person name="Lindberg D.R."/>
            <person name="Seaver E.C."/>
            <person name="Weisblat D.A."/>
            <person name="Putnam N.H."/>
            <person name="Grigoriev I.V."/>
            <person name="Rokhsar D.S."/>
        </authorList>
    </citation>
    <scope>NUCLEOTIDE SEQUENCE</scope>
    <source>
        <strain evidence="3">I ESC-2004</strain>
    </source>
</reference>
<accession>R7TLA5</accession>
<gene>
    <name evidence="1" type="ORF">CAPTEDRAFT_198977</name>
</gene>
<dbReference type="AlphaFoldDB" id="R7TLA5"/>
<protein>
    <submittedName>
        <fullName evidence="1 2">Uncharacterized protein</fullName>
    </submittedName>
</protein>
<evidence type="ECO:0000313" key="1">
    <source>
        <dbReference type="EMBL" id="ELT92306.1"/>
    </source>
</evidence>
<dbReference type="EMBL" id="AMQN01013367">
    <property type="status" value="NOT_ANNOTATED_CDS"/>
    <property type="molecule type" value="Genomic_DNA"/>
</dbReference>
<evidence type="ECO:0000313" key="2">
    <source>
        <dbReference type="EnsemblMetazoa" id="CapteP198977"/>
    </source>
</evidence>